<dbReference type="EMBL" id="GBRD01000058">
    <property type="protein sequence ID" value="JAG65763.1"/>
    <property type="molecule type" value="Transcribed_RNA"/>
</dbReference>
<organism evidence="2">
    <name type="scientific">Lygus hesperus</name>
    <name type="common">Western plant bug</name>
    <dbReference type="NCBI Taxonomy" id="30085"/>
    <lineage>
        <taxon>Eukaryota</taxon>
        <taxon>Metazoa</taxon>
        <taxon>Ecdysozoa</taxon>
        <taxon>Arthropoda</taxon>
        <taxon>Hexapoda</taxon>
        <taxon>Insecta</taxon>
        <taxon>Pterygota</taxon>
        <taxon>Neoptera</taxon>
        <taxon>Paraneoptera</taxon>
        <taxon>Hemiptera</taxon>
        <taxon>Heteroptera</taxon>
        <taxon>Panheteroptera</taxon>
        <taxon>Cimicomorpha</taxon>
        <taxon>Miridae</taxon>
        <taxon>Mirini</taxon>
        <taxon>Lygus</taxon>
    </lineage>
</organism>
<feature type="region of interest" description="Disordered" evidence="1">
    <location>
        <begin position="52"/>
        <end position="99"/>
    </location>
</feature>
<feature type="non-terminal residue" evidence="2">
    <location>
        <position position="1"/>
    </location>
</feature>
<name>A0A0K8TJH8_LYGHE</name>
<reference evidence="2" key="1">
    <citation type="submission" date="2014-09" db="EMBL/GenBank/DDBJ databases">
        <authorList>
            <person name="Magalhaes I.L.F."/>
            <person name="Oliveira U."/>
            <person name="Santos F.R."/>
            <person name="Vidigal T.H.D.A."/>
            <person name="Brescovit A.D."/>
            <person name="Santos A.J."/>
        </authorList>
    </citation>
    <scope>NUCLEOTIDE SEQUENCE</scope>
</reference>
<accession>A0A0K8TJH8</accession>
<dbReference type="AlphaFoldDB" id="A0A0K8TJH8"/>
<evidence type="ECO:0000313" key="2">
    <source>
        <dbReference type="EMBL" id="JAG65763.1"/>
    </source>
</evidence>
<protein>
    <submittedName>
        <fullName evidence="2">Uncharacterized protein</fullName>
    </submittedName>
</protein>
<evidence type="ECO:0000256" key="1">
    <source>
        <dbReference type="SAM" id="MobiDB-lite"/>
    </source>
</evidence>
<feature type="compositionally biased region" description="Polar residues" evidence="1">
    <location>
        <begin position="79"/>
        <end position="91"/>
    </location>
</feature>
<proteinExistence type="predicted"/>
<sequence length="112" mass="12294">QIVILLPDCDKLIAKCNDRFSVLTNFIGIRREVGSNRKEEKTEAINDAFVVDPPSLGLRSQDENPLRENPPFTEPPPSTNNRSNASETTPGQVGGCLTSRASPNILIHNLLL</sequence>